<dbReference type="Gene3D" id="3.30.160.20">
    <property type="match status" value="1"/>
</dbReference>
<organism evidence="12 13">
    <name type="scientific">Tumidithrix elongata BACA0141</name>
    <dbReference type="NCBI Taxonomy" id="2716417"/>
    <lineage>
        <taxon>Bacteria</taxon>
        <taxon>Bacillati</taxon>
        <taxon>Cyanobacteriota</taxon>
        <taxon>Cyanophyceae</taxon>
        <taxon>Pseudanabaenales</taxon>
        <taxon>Pseudanabaenaceae</taxon>
        <taxon>Tumidithrix</taxon>
        <taxon>Tumidithrix elongata</taxon>
    </lineage>
</organism>
<dbReference type="CDD" id="cd10845">
    <property type="entry name" value="DSRM_RNAse_III_family"/>
    <property type="match status" value="1"/>
</dbReference>
<keyword evidence="3 9" id="KW-0698">rRNA processing</keyword>
<comment type="caution">
    <text evidence="12">The sequence shown here is derived from an EMBL/GenBank/DDBJ whole genome shotgun (WGS) entry which is preliminary data.</text>
</comment>
<dbReference type="SUPFAM" id="SSF54768">
    <property type="entry name" value="dsRNA-binding domain-like"/>
    <property type="match status" value="1"/>
</dbReference>
<dbReference type="HAMAP" id="MF_00104">
    <property type="entry name" value="RNase_III"/>
    <property type="match status" value="1"/>
</dbReference>
<name>A0AAW9Q182_9CYAN</name>
<dbReference type="GO" id="GO:0004525">
    <property type="term" value="F:ribonuclease III activity"/>
    <property type="evidence" value="ECO:0007669"/>
    <property type="project" value="UniProtKB-UniRule"/>
</dbReference>
<dbReference type="FunFam" id="1.10.1520.10:FF:000001">
    <property type="entry name" value="Ribonuclease 3"/>
    <property type="match status" value="1"/>
</dbReference>
<dbReference type="GO" id="GO:0046872">
    <property type="term" value="F:metal ion binding"/>
    <property type="evidence" value="ECO:0007669"/>
    <property type="project" value="UniProtKB-KW"/>
</dbReference>
<evidence type="ECO:0000256" key="7">
    <source>
        <dbReference type="ARBA" id="ARBA00022801"/>
    </source>
</evidence>
<dbReference type="GO" id="GO:0006364">
    <property type="term" value="P:rRNA processing"/>
    <property type="evidence" value="ECO:0007669"/>
    <property type="project" value="UniProtKB-UniRule"/>
</dbReference>
<evidence type="ECO:0000259" key="10">
    <source>
        <dbReference type="PROSITE" id="PS50137"/>
    </source>
</evidence>
<comment type="subunit">
    <text evidence="9">Homodimer.</text>
</comment>
<feature type="binding site" evidence="9">
    <location>
        <position position="115"/>
    </location>
    <ligand>
        <name>Mg(2+)</name>
        <dbReference type="ChEBI" id="CHEBI:18420"/>
    </ligand>
</feature>
<dbReference type="GO" id="GO:0019843">
    <property type="term" value="F:rRNA binding"/>
    <property type="evidence" value="ECO:0007669"/>
    <property type="project" value="UniProtKB-KW"/>
</dbReference>
<accession>A0AAW9Q182</accession>
<dbReference type="InterPro" id="IPR036389">
    <property type="entry name" value="RNase_III_sf"/>
</dbReference>
<keyword evidence="13" id="KW-1185">Reference proteome</keyword>
<evidence type="ECO:0000259" key="11">
    <source>
        <dbReference type="PROSITE" id="PS50142"/>
    </source>
</evidence>
<comment type="function">
    <text evidence="9">Digests double-stranded RNA. Involved in the processing of primary rRNA transcript to yield the immediate precursors to the large and small rRNAs (23S and 16S). Processes some mRNAs, and tRNAs when they are encoded in the rRNA operon. Processes pre-crRNA and tracrRNA of type II CRISPR loci if present in the organism.</text>
</comment>
<dbReference type="PROSITE" id="PS00517">
    <property type="entry name" value="RNASE_3_1"/>
    <property type="match status" value="1"/>
</dbReference>
<keyword evidence="5 9" id="KW-0540">Nuclease</keyword>
<evidence type="ECO:0000256" key="5">
    <source>
        <dbReference type="ARBA" id="ARBA00022722"/>
    </source>
</evidence>
<feature type="binding site" evidence="9">
    <location>
        <position position="39"/>
    </location>
    <ligand>
        <name>Mg(2+)</name>
        <dbReference type="ChEBI" id="CHEBI:18420"/>
    </ligand>
</feature>
<dbReference type="PANTHER" id="PTHR11207">
    <property type="entry name" value="RIBONUCLEASE III"/>
    <property type="match status" value="1"/>
</dbReference>
<dbReference type="GO" id="GO:0010468">
    <property type="term" value="P:regulation of gene expression"/>
    <property type="evidence" value="ECO:0007669"/>
    <property type="project" value="TreeGrafter"/>
</dbReference>
<dbReference type="EC" id="3.1.26.3" evidence="9"/>
<evidence type="ECO:0000313" key="12">
    <source>
        <dbReference type="EMBL" id="MEE3717584.1"/>
    </source>
</evidence>
<gene>
    <name evidence="9 12" type="primary">rnc</name>
    <name evidence="12" type="ORF">V2H45_12540</name>
</gene>
<dbReference type="PROSITE" id="PS50142">
    <property type="entry name" value="RNASE_3_2"/>
    <property type="match status" value="1"/>
</dbReference>
<dbReference type="GO" id="GO:0008033">
    <property type="term" value="P:tRNA processing"/>
    <property type="evidence" value="ECO:0007669"/>
    <property type="project" value="UniProtKB-KW"/>
</dbReference>
<evidence type="ECO:0000256" key="6">
    <source>
        <dbReference type="ARBA" id="ARBA00022759"/>
    </source>
</evidence>
<sequence>MELPELLTFRDPKLLNMALTHSSYANENPMESQDNERLEFLGDAILNFLSGDYLYARYPTMTEAELTKRRITLTDEKQLAQFALRLGLDSKIRFGKGAEKEREALNANLLSSTFEAVVGAYYLDRDAKIDAVRPLVNQLFNFVSEDIISTRSDLNAKNRFQEWVQANLGHTFPNYVVEKVGGVDHAPQFVAKVYVGDRLFGESAEPCRSKKEAEKQAAMDAIARLG</sequence>
<comment type="cofactor">
    <cofactor evidence="9">
        <name>Mg(2+)</name>
        <dbReference type="ChEBI" id="CHEBI:18420"/>
    </cofactor>
</comment>
<dbReference type="PANTHER" id="PTHR11207:SF0">
    <property type="entry name" value="RIBONUCLEASE 3"/>
    <property type="match status" value="1"/>
</dbReference>
<dbReference type="PROSITE" id="PS50137">
    <property type="entry name" value="DS_RBD"/>
    <property type="match status" value="1"/>
</dbReference>
<reference evidence="12" key="1">
    <citation type="submission" date="2024-01" db="EMBL/GenBank/DDBJ databases">
        <title>Bank of Algae and Cyanobacteria of the Azores (BACA) strain genomes.</title>
        <authorList>
            <person name="Luz R."/>
            <person name="Cordeiro R."/>
            <person name="Fonseca A."/>
            <person name="Goncalves V."/>
        </authorList>
    </citation>
    <scope>NUCLEOTIDE SEQUENCE</scope>
    <source>
        <strain evidence="12">BACA0141</strain>
    </source>
</reference>
<evidence type="ECO:0000256" key="9">
    <source>
        <dbReference type="HAMAP-Rule" id="MF_00104"/>
    </source>
</evidence>
<dbReference type="AlphaFoldDB" id="A0AAW9Q182"/>
<feature type="active site" evidence="9">
    <location>
        <position position="115"/>
    </location>
</feature>
<comment type="subcellular location">
    <subcellularLocation>
        <location evidence="9">Cytoplasm</location>
    </subcellularLocation>
</comment>
<evidence type="ECO:0000256" key="3">
    <source>
        <dbReference type="ARBA" id="ARBA00022552"/>
    </source>
</evidence>
<evidence type="ECO:0000313" key="13">
    <source>
        <dbReference type="Proteomes" id="UP001333818"/>
    </source>
</evidence>
<feature type="active site" evidence="9">
    <location>
        <position position="43"/>
    </location>
</feature>
<comment type="similarity">
    <text evidence="2">Belongs to the ribonuclease III family.</text>
</comment>
<dbReference type="GO" id="GO:0003725">
    <property type="term" value="F:double-stranded RNA binding"/>
    <property type="evidence" value="ECO:0007669"/>
    <property type="project" value="TreeGrafter"/>
</dbReference>
<evidence type="ECO:0000256" key="4">
    <source>
        <dbReference type="ARBA" id="ARBA00022664"/>
    </source>
</evidence>
<dbReference type="Pfam" id="PF14622">
    <property type="entry name" value="Ribonucleas_3_3"/>
    <property type="match status" value="1"/>
</dbReference>
<feature type="binding site" evidence="9">
    <location>
        <position position="112"/>
    </location>
    <ligand>
        <name>Mg(2+)</name>
        <dbReference type="ChEBI" id="CHEBI:18420"/>
    </ligand>
</feature>
<keyword evidence="9" id="KW-0963">Cytoplasm</keyword>
<dbReference type="InterPro" id="IPR014720">
    <property type="entry name" value="dsRBD_dom"/>
</dbReference>
<keyword evidence="6 9" id="KW-0255">Endonuclease</keyword>
<dbReference type="InterPro" id="IPR000999">
    <property type="entry name" value="RNase_III_dom"/>
</dbReference>
<dbReference type="SUPFAM" id="SSF69065">
    <property type="entry name" value="RNase III domain-like"/>
    <property type="match status" value="1"/>
</dbReference>
<evidence type="ECO:0000256" key="8">
    <source>
        <dbReference type="ARBA" id="ARBA00022884"/>
    </source>
</evidence>
<keyword evidence="8 9" id="KW-0694">RNA-binding</keyword>
<dbReference type="GO" id="GO:0005737">
    <property type="term" value="C:cytoplasm"/>
    <property type="evidence" value="ECO:0007669"/>
    <property type="project" value="UniProtKB-SubCell"/>
</dbReference>
<dbReference type="EMBL" id="JAZBJZ010000046">
    <property type="protein sequence ID" value="MEE3717584.1"/>
    <property type="molecule type" value="Genomic_DNA"/>
</dbReference>
<feature type="domain" description="RNase III" evidence="11">
    <location>
        <begin position="7"/>
        <end position="126"/>
    </location>
</feature>
<keyword evidence="7 9" id="KW-0378">Hydrolase</keyword>
<proteinExistence type="inferred from homology"/>
<keyword evidence="9" id="KW-0460">Magnesium</keyword>
<evidence type="ECO:0000256" key="2">
    <source>
        <dbReference type="ARBA" id="ARBA00010183"/>
    </source>
</evidence>
<keyword evidence="9" id="KW-0819">tRNA processing</keyword>
<dbReference type="SMART" id="SM00358">
    <property type="entry name" value="DSRM"/>
    <property type="match status" value="1"/>
</dbReference>
<protein>
    <recommendedName>
        <fullName evidence="9">Ribonuclease 3</fullName>
        <ecNumber evidence="9">3.1.26.3</ecNumber>
    </recommendedName>
    <alternativeName>
        <fullName evidence="9">Ribonuclease III</fullName>
        <shortName evidence="9">RNase III</shortName>
    </alternativeName>
</protein>
<dbReference type="NCBIfam" id="TIGR02191">
    <property type="entry name" value="RNaseIII"/>
    <property type="match status" value="1"/>
</dbReference>
<evidence type="ECO:0000256" key="1">
    <source>
        <dbReference type="ARBA" id="ARBA00000109"/>
    </source>
</evidence>
<dbReference type="InterPro" id="IPR011907">
    <property type="entry name" value="RNase_III"/>
</dbReference>
<dbReference type="Pfam" id="PF00035">
    <property type="entry name" value="dsrm"/>
    <property type="match status" value="1"/>
</dbReference>
<keyword evidence="9" id="KW-0479">Metal-binding</keyword>
<dbReference type="Gene3D" id="1.10.1520.10">
    <property type="entry name" value="Ribonuclease III domain"/>
    <property type="match status" value="1"/>
</dbReference>
<dbReference type="Proteomes" id="UP001333818">
    <property type="component" value="Unassembled WGS sequence"/>
</dbReference>
<keyword evidence="4 9" id="KW-0507">mRNA processing</keyword>
<dbReference type="CDD" id="cd00593">
    <property type="entry name" value="RIBOc"/>
    <property type="match status" value="1"/>
</dbReference>
<dbReference type="SMART" id="SM00535">
    <property type="entry name" value="RIBOc"/>
    <property type="match status" value="1"/>
</dbReference>
<feature type="domain" description="DRBM" evidence="10">
    <location>
        <begin position="155"/>
        <end position="226"/>
    </location>
</feature>
<keyword evidence="9" id="KW-0699">rRNA-binding</keyword>
<dbReference type="GO" id="GO:0006397">
    <property type="term" value="P:mRNA processing"/>
    <property type="evidence" value="ECO:0007669"/>
    <property type="project" value="UniProtKB-UniRule"/>
</dbReference>
<comment type="catalytic activity">
    <reaction evidence="1 9">
        <text>Endonucleolytic cleavage to 5'-phosphomonoester.</text>
        <dbReference type="EC" id="3.1.26.3"/>
    </reaction>
</comment>